<dbReference type="EMBL" id="CP034855">
    <property type="protein sequence ID" value="QCI25390.1"/>
    <property type="molecule type" value="Genomic_DNA"/>
</dbReference>
<evidence type="ECO:0000313" key="2">
    <source>
        <dbReference type="EMBL" id="QCI25390.1"/>
    </source>
</evidence>
<organism evidence="2 3">
    <name type="scientific">Buchnera aphidicola</name>
    <name type="common">Sitobion avenae</name>
    <dbReference type="NCBI Taxonomy" id="571428"/>
    <lineage>
        <taxon>Bacteria</taxon>
        <taxon>Pseudomonadati</taxon>
        <taxon>Pseudomonadota</taxon>
        <taxon>Gammaproteobacteria</taxon>
        <taxon>Enterobacterales</taxon>
        <taxon>Erwiniaceae</taxon>
        <taxon>Buchnera</taxon>
    </lineage>
</organism>
<reference evidence="2 3" key="1">
    <citation type="submission" date="2018-12" db="EMBL/GenBank/DDBJ databases">
        <authorList>
            <person name="Chong R.A."/>
        </authorList>
    </citation>
    <scope>NUCLEOTIDE SEQUENCE [LARGE SCALE GENOMIC DNA]</scope>
    <source>
        <strain evidence="2 3">Sav</strain>
    </source>
</reference>
<protein>
    <submittedName>
        <fullName evidence="2">Uncharacterized protein</fullName>
    </submittedName>
</protein>
<keyword evidence="1" id="KW-0472">Membrane</keyword>
<evidence type="ECO:0000256" key="1">
    <source>
        <dbReference type="SAM" id="Phobius"/>
    </source>
</evidence>
<name>A0A4D6YHZ6_9GAMM</name>
<sequence>MKKIIKEFKLSYKNMILGGFFGILRGILLVFFFLLIFHYFNEKNYNFYKSHSILISIFLTLKSFFYSF</sequence>
<dbReference type="RefSeq" id="WP_158338157.1">
    <property type="nucleotide sequence ID" value="NZ_CP034855.1"/>
</dbReference>
<feature type="transmembrane region" description="Helical" evidence="1">
    <location>
        <begin position="20"/>
        <end position="40"/>
    </location>
</feature>
<accession>A0A4D6YHZ6</accession>
<dbReference type="AlphaFoldDB" id="A0A4D6YHZ6"/>
<dbReference type="Proteomes" id="UP000298585">
    <property type="component" value="Chromosome"/>
</dbReference>
<feature type="transmembrane region" description="Helical" evidence="1">
    <location>
        <begin position="46"/>
        <end position="65"/>
    </location>
</feature>
<keyword evidence="1" id="KW-0812">Transmembrane</keyword>
<gene>
    <name evidence="2" type="ORF">D9V77_00840</name>
</gene>
<proteinExistence type="predicted"/>
<reference evidence="2 3" key="2">
    <citation type="submission" date="2019-05" db="EMBL/GenBank/DDBJ databases">
        <title>Genome evolution of the obligate endosymbiont Buchnera aphidicola.</title>
        <authorList>
            <person name="Moran N.A."/>
        </authorList>
    </citation>
    <scope>NUCLEOTIDE SEQUENCE [LARGE SCALE GENOMIC DNA]</scope>
    <source>
        <strain evidence="2 3">Sav</strain>
    </source>
</reference>
<evidence type="ECO:0000313" key="3">
    <source>
        <dbReference type="Proteomes" id="UP000298585"/>
    </source>
</evidence>
<keyword evidence="1" id="KW-1133">Transmembrane helix</keyword>